<proteinExistence type="predicted"/>
<keyword evidence="2" id="KW-1185">Reference proteome</keyword>
<protein>
    <submittedName>
        <fullName evidence="1">Uncharacterized protein</fullName>
    </submittedName>
</protein>
<gene>
    <name evidence="1" type="ORF">EV182_003482</name>
</gene>
<sequence length="637" mass="70072">MTLTDTFVLVNALRSVVREAGRQARISASDYFRTSSLGDLRIPRQPPSPYDGSSGDIPVSGQHSDAAMGAPLSDLSARASAAQSQVHVAAGDSTLTRGSSAQPTARETVVCETTHSGRKARATGVQSYSFQKLGSPPIELRLGTLPRVIPLQAGVTEGHNHAEVQPVQRELYESKMPSTRISRTYHYGMLALGLGVGALGQAIRNIGKSASTAKSSLIASKANMDRLVSKLSKMRGAALKLGQMLSLQDSSSLSPELEELLNRVQNAAHYMPVSQMKRVMDGQLGPEWRTKFSEFDEVPFAAASIGQVHVGRLDPLHPELAGKYDFDQVAVKIQYPGAALSVDSDLDNLSTLLMMSRLLPKGLYLENTIASARKDLKLECDYEYEARCMQQFGSLFASDPDFRVPGVVPELSARQVLTTELVPGIPLAQAAKYDQDTRNWIAQKMLDLCLRELFEFSIMQTDPNWSNFLYSHRDRKISLIDFGASRTFSPRFLDLYSMILLSAAHNDRDACLRYSKEIGYLTGHETSTMINAHVDSVMVLGEPFRHAGEYDFSNQTITSRIRQTIPVMLQHRLTPPPEETYSLHRKMSGAYLLCAKLNARVDCKRVFDARLDQYLAAKGSRADGLSDIAEVPAPPTV</sequence>
<evidence type="ECO:0000313" key="2">
    <source>
        <dbReference type="Proteomes" id="UP001145114"/>
    </source>
</evidence>
<organism evidence="1 2">
    <name type="scientific">Spiromyces aspiralis</name>
    <dbReference type="NCBI Taxonomy" id="68401"/>
    <lineage>
        <taxon>Eukaryota</taxon>
        <taxon>Fungi</taxon>
        <taxon>Fungi incertae sedis</taxon>
        <taxon>Zoopagomycota</taxon>
        <taxon>Kickxellomycotina</taxon>
        <taxon>Kickxellomycetes</taxon>
        <taxon>Kickxellales</taxon>
        <taxon>Kickxellaceae</taxon>
        <taxon>Spiromyces</taxon>
    </lineage>
</organism>
<dbReference type="Proteomes" id="UP001145114">
    <property type="component" value="Unassembled WGS sequence"/>
</dbReference>
<reference evidence="1" key="1">
    <citation type="submission" date="2022-06" db="EMBL/GenBank/DDBJ databases">
        <title>Phylogenomic reconstructions and comparative analyses of Kickxellomycotina fungi.</title>
        <authorList>
            <person name="Reynolds N.K."/>
            <person name="Stajich J.E."/>
            <person name="Barry K."/>
            <person name="Grigoriev I.V."/>
            <person name="Crous P."/>
            <person name="Smith M.E."/>
        </authorList>
    </citation>
    <scope>NUCLEOTIDE SEQUENCE</scope>
    <source>
        <strain evidence="1">RSA 2271</strain>
    </source>
</reference>
<accession>A0ACC1HCQ9</accession>
<evidence type="ECO:0000313" key="1">
    <source>
        <dbReference type="EMBL" id="KAJ1674338.1"/>
    </source>
</evidence>
<name>A0ACC1HCQ9_9FUNG</name>
<comment type="caution">
    <text evidence="1">The sequence shown here is derived from an EMBL/GenBank/DDBJ whole genome shotgun (WGS) entry which is preliminary data.</text>
</comment>
<dbReference type="EMBL" id="JAMZIH010006052">
    <property type="protein sequence ID" value="KAJ1674338.1"/>
    <property type="molecule type" value="Genomic_DNA"/>
</dbReference>